<feature type="region of interest" description="Disordered" evidence="1">
    <location>
        <begin position="317"/>
        <end position="360"/>
    </location>
</feature>
<dbReference type="InterPro" id="IPR010812">
    <property type="entry name" value="HrpJ-like"/>
</dbReference>
<protein>
    <recommendedName>
        <fullName evidence="2">Hypersensitivity response secretion-like HrpJ domain-containing protein</fullName>
    </recommendedName>
</protein>
<evidence type="ECO:0000259" key="2">
    <source>
        <dbReference type="Pfam" id="PF07201"/>
    </source>
</evidence>
<dbReference type="RefSeq" id="WP_163968131.1">
    <property type="nucleotide sequence ID" value="NZ_JAAIVB010000078.1"/>
</dbReference>
<dbReference type="Proteomes" id="UP000482155">
    <property type="component" value="Unassembled WGS sequence"/>
</dbReference>
<evidence type="ECO:0000256" key="1">
    <source>
        <dbReference type="SAM" id="MobiDB-lite"/>
    </source>
</evidence>
<dbReference type="GO" id="GO:0046903">
    <property type="term" value="P:secretion"/>
    <property type="evidence" value="ECO:0007669"/>
    <property type="project" value="InterPro"/>
</dbReference>
<accession>A0A6B3STU7</accession>
<feature type="compositionally biased region" description="Acidic residues" evidence="1">
    <location>
        <begin position="339"/>
        <end position="355"/>
    </location>
</feature>
<keyword evidence="4" id="KW-1185">Reference proteome</keyword>
<sequence length="403" mass="45128">MPLPSISDADQFRALGDIQSAKVQPVELPSSPFSLTDAAEEKSFGREEEIEDKSLDERKVEEYKPPEVPELEQIDAYLTAMYQGEEGAAKLMERVKKLLDMAAKGENVFGALDGSRGEASRDYLTLAKALHTARNEGRPAAELTSVADAIDRLMARDGAAIRADLNTIRQSQAYGKDHASGELFRSTYRDAIMGCTQLHDTLMLLLRNFGNDLENGIALMREALGADMASIHPSTQPERLNLLLQDLYQLGVMCGVLDNCQQLAERMKYLQMKRFEAPALLEDLVRWAREPLVFSFHATELLNKYCRDEQDQVLNDKREEDKLRWHDQPQRHGGKGGQGDDDEDDEDDEGEDLPDGDPREVFLVGSIGVLRSMPSKIFPSDEHRFEAMSVIQQLVDQIVGIST</sequence>
<feature type="region of interest" description="Disordered" evidence="1">
    <location>
        <begin position="23"/>
        <end position="66"/>
    </location>
</feature>
<feature type="compositionally biased region" description="Basic and acidic residues" evidence="1">
    <location>
        <begin position="317"/>
        <end position="330"/>
    </location>
</feature>
<dbReference type="Gene3D" id="1.10.150.630">
    <property type="match status" value="1"/>
</dbReference>
<name>A0A6B3STU7_9BURK</name>
<gene>
    <name evidence="3" type="ORF">G3574_24335</name>
</gene>
<dbReference type="GO" id="GO:0019867">
    <property type="term" value="C:outer membrane"/>
    <property type="evidence" value="ECO:0007669"/>
    <property type="project" value="InterPro"/>
</dbReference>
<dbReference type="EMBL" id="JAAIVB010000078">
    <property type="protein sequence ID" value="NEX64223.1"/>
    <property type="molecule type" value="Genomic_DNA"/>
</dbReference>
<feature type="domain" description="Hypersensitivity response secretion-like HrpJ" evidence="2">
    <location>
        <begin position="53"/>
        <end position="209"/>
    </location>
</feature>
<dbReference type="Pfam" id="PF07201">
    <property type="entry name" value="HrpJ"/>
    <property type="match status" value="1"/>
</dbReference>
<reference evidence="3 4" key="1">
    <citation type="submission" date="2020-02" db="EMBL/GenBank/DDBJ databases">
        <authorList>
            <person name="Kim M.K."/>
        </authorList>
    </citation>
    <scope>NUCLEOTIDE SEQUENCE [LARGE SCALE GENOMIC DNA]</scope>
    <source>
        <strain evidence="3 4">17J57-3</strain>
    </source>
</reference>
<feature type="compositionally biased region" description="Basic and acidic residues" evidence="1">
    <location>
        <begin position="39"/>
        <end position="66"/>
    </location>
</feature>
<evidence type="ECO:0000313" key="4">
    <source>
        <dbReference type="Proteomes" id="UP000482155"/>
    </source>
</evidence>
<organism evidence="3 4">
    <name type="scientific">Noviherbaspirillum galbum</name>
    <dbReference type="NCBI Taxonomy" id="2709383"/>
    <lineage>
        <taxon>Bacteria</taxon>
        <taxon>Pseudomonadati</taxon>
        <taxon>Pseudomonadota</taxon>
        <taxon>Betaproteobacteria</taxon>
        <taxon>Burkholderiales</taxon>
        <taxon>Oxalobacteraceae</taxon>
        <taxon>Noviherbaspirillum</taxon>
    </lineage>
</organism>
<evidence type="ECO:0000313" key="3">
    <source>
        <dbReference type="EMBL" id="NEX64223.1"/>
    </source>
</evidence>
<comment type="caution">
    <text evidence="3">The sequence shown here is derived from an EMBL/GenBank/DDBJ whole genome shotgun (WGS) entry which is preliminary data.</text>
</comment>
<dbReference type="SUPFAM" id="SSF140591">
    <property type="entry name" value="Type III secretion system domain"/>
    <property type="match status" value="1"/>
</dbReference>
<proteinExistence type="predicted"/>
<dbReference type="AlphaFoldDB" id="A0A6B3STU7"/>